<dbReference type="EMBL" id="AP023361">
    <property type="protein sequence ID" value="BCJ89586.1"/>
    <property type="molecule type" value="Genomic_DNA"/>
</dbReference>
<accession>A0A6S6QK21</accession>
<dbReference type="InterPro" id="IPR002942">
    <property type="entry name" value="S4_RNA-bd"/>
</dbReference>
<keyword evidence="1" id="KW-0694">RNA-binding</keyword>
<evidence type="ECO:0000313" key="4">
    <source>
        <dbReference type="EMBL" id="BCJ89586.1"/>
    </source>
</evidence>
<dbReference type="SMART" id="SM00363">
    <property type="entry name" value="S4"/>
    <property type="match status" value="1"/>
</dbReference>
<feature type="compositionally biased region" description="Pro residues" evidence="2">
    <location>
        <begin position="96"/>
        <end position="107"/>
    </location>
</feature>
<protein>
    <submittedName>
        <fullName evidence="4">RNA-binding protein S4</fullName>
    </submittedName>
</protein>
<reference evidence="4 5" key="1">
    <citation type="submission" date="2020-08" db="EMBL/GenBank/DDBJ databases">
        <title>Genome sequence of Rhizobiales bacterium strain IZ6.</title>
        <authorList>
            <person name="Nakai R."/>
            <person name="Naganuma T."/>
        </authorList>
    </citation>
    <scope>NUCLEOTIDE SEQUENCE [LARGE SCALE GENOMIC DNA]</scope>
    <source>
        <strain evidence="4 5">IZ6</strain>
    </source>
</reference>
<dbReference type="KEGG" id="tso:IZ6_03210"/>
<organism evidence="4 5">
    <name type="scientific">Terrihabitans soli</name>
    <dbReference type="NCBI Taxonomy" id="708113"/>
    <lineage>
        <taxon>Bacteria</taxon>
        <taxon>Pseudomonadati</taxon>
        <taxon>Pseudomonadota</taxon>
        <taxon>Alphaproteobacteria</taxon>
        <taxon>Hyphomicrobiales</taxon>
        <taxon>Terrihabitans</taxon>
    </lineage>
</organism>
<dbReference type="Gene3D" id="3.10.290.10">
    <property type="entry name" value="RNA-binding S4 domain"/>
    <property type="match status" value="1"/>
</dbReference>
<dbReference type="SUPFAM" id="SSF55174">
    <property type="entry name" value="Alpha-L RNA-binding motif"/>
    <property type="match status" value="1"/>
</dbReference>
<dbReference type="CDD" id="cd00165">
    <property type="entry name" value="S4"/>
    <property type="match status" value="1"/>
</dbReference>
<evidence type="ECO:0000256" key="1">
    <source>
        <dbReference type="PROSITE-ProRule" id="PRU00182"/>
    </source>
</evidence>
<dbReference type="AlphaFoldDB" id="A0A6S6QK21"/>
<sequence length="134" mass="14550">MILVRKEGPGPGGRQRIDKWLWHARVGKTRSLVQKLVLSGHVRLNGTRITASSQAVKTGDVLTIALENHVRILEVKGFSERRGSAPAAALLYGDLSPPPVPAEPKPPSGLSREKGAGRPTKRDLRAINLIRGRD</sequence>
<evidence type="ECO:0000313" key="5">
    <source>
        <dbReference type="Proteomes" id="UP000515317"/>
    </source>
</evidence>
<feature type="compositionally biased region" description="Basic and acidic residues" evidence="2">
    <location>
        <begin position="111"/>
        <end position="134"/>
    </location>
</feature>
<dbReference type="GO" id="GO:0003723">
    <property type="term" value="F:RNA binding"/>
    <property type="evidence" value="ECO:0007669"/>
    <property type="project" value="UniProtKB-KW"/>
</dbReference>
<feature type="domain" description="RNA-binding S4" evidence="3">
    <location>
        <begin position="15"/>
        <end position="78"/>
    </location>
</feature>
<keyword evidence="5" id="KW-1185">Reference proteome</keyword>
<evidence type="ECO:0000256" key="2">
    <source>
        <dbReference type="SAM" id="MobiDB-lite"/>
    </source>
</evidence>
<name>A0A6S6QK21_9HYPH</name>
<dbReference type="Proteomes" id="UP000515317">
    <property type="component" value="Chromosome"/>
</dbReference>
<dbReference type="InterPro" id="IPR036986">
    <property type="entry name" value="S4_RNA-bd_sf"/>
</dbReference>
<dbReference type="PROSITE" id="PS50889">
    <property type="entry name" value="S4"/>
    <property type="match status" value="1"/>
</dbReference>
<proteinExistence type="predicted"/>
<dbReference type="Pfam" id="PF01479">
    <property type="entry name" value="S4"/>
    <property type="match status" value="1"/>
</dbReference>
<feature type="region of interest" description="Disordered" evidence="2">
    <location>
        <begin position="92"/>
        <end position="134"/>
    </location>
</feature>
<gene>
    <name evidence="4" type="ORF">IZ6_03210</name>
</gene>
<evidence type="ECO:0000259" key="3">
    <source>
        <dbReference type="SMART" id="SM00363"/>
    </source>
</evidence>
<dbReference type="RefSeq" id="WP_225873967.1">
    <property type="nucleotide sequence ID" value="NZ_AP023361.1"/>
</dbReference>